<dbReference type="SUPFAM" id="SSF55298">
    <property type="entry name" value="YjgF-like"/>
    <property type="match status" value="1"/>
</dbReference>
<comment type="similarity">
    <text evidence="1">Belongs to the RutC family.</text>
</comment>
<dbReference type="Gene3D" id="3.30.1330.40">
    <property type="entry name" value="RutC-like"/>
    <property type="match status" value="1"/>
</dbReference>
<keyword evidence="2" id="KW-1133">Transmembrane helix</keyword>
<dbReference type="AlphaFoldDB" id="A0A2S9V4C4"/>
<feature type="transmembrane region" description="Helical" evidence="2">
    <location>
        <begin position="29"/>
        <end position="50"/>
    </location>
</feature>
<evidence type="ECO:0000256" key="1">
    <source>
        <dbReference type="ARBA" id="ARBA00010552"/>
    </source>
</evidence>
<dbReference type="InterPro" id="IPR035959">
    <property type="entry name" value="RutC-like_sf"/>
</dbReference>
<dbReference type="InterPro" id="IPR006175">
    <property type="entry name" value="YjgF/YER057c/UK114"/>
</dbReference>
<dbReference type="GO" id="GO:0019239">
    <property type="term" value="F:deaminase activity"/>
    <property type="evidence" value="ECO:0007669"/>
    <property type="project" value="TreeGrafter"/>
</dbReference>
<comment type="caution">
    <text evidence="3">The sequence shown here is derived from an EMBL/GenBank/DDBJ whole genome shotgun (WGS) entry which is preliminary data.</text>
</comment>
<dbReference type="CDD" id="cd00448">
    <property type="entry name" value="YjgF_YER057c_UK114_family"/>
    <property type="match status" value="1"/>
</dbReference>
<evidence type="ECO:0000256" key="2">
    <source>
        <dbReference type="SAM" id="Phobius"/>
    </source>
</evidence>
<dbReference type="Pfam" id="PF01042">
    <property type="entry name" value="Ribonuc_L-PSP"/>
    <property type="match status" value="1"/>
</dbReference>
<evidence type="ECO:0000313" key="4">
    <source>
        <dbReference type="Proteomes" id="UP000238949"/>
    </source>
</evidence>
<name>A0A2S9V4C4_9ALTE</name>
<dbReference type="EMBL" id="PVNP01000211">
    <property type="protein sequence ID" value="PRO71264.1"/>
    <property type="molecule type" value="Genomic_DNA"/>
</dbReference>
<protein>
    <submittedName>
        <fullName evidence="3">Enamine deaminase RidA</fullName>
    </submittedName>
</protein>
<dbReference type="GO" id="GO:0005829">
    <property type="term" value="C:cytosol"/>
    <property type="evidence" value="ECO:0007669"/>
    <property type="project" value="TreeGrafter"/>
</dbReference>
<dbReference type="OrthoDB" id="9803101at2"/>
<keyword evidence="2" id="KW-0472">Membrane</keyword>
<dbReference type="PANTHER" id="PTHR11803">
    <property type="entry name" value="2-IMINOBUTANOATE/2-IMINOPROPANOATE DEAMINASE RIDA"/>
    <property type="match status" value="1"/>
</dbReference>
<reference evidence="4" key="1">
    <citation type="journal article" date="2020" name="Int. J. Syst. Evol. Microbiol.">
        <title>Alteromonas alba sp. nov., a marine bacterium isolated from the seawater of the West Pacific Ocean.</title>
        <authorList>
            <person name="Sun C."/>
            <person name="Wu Y.-H."/>
            <person name="Xamxidin M."/>
            <person name="Cheng H."/>
            <person name="Xu X.-W."/>
        </authorList>
    </citation>
    <scope>NUCLEOTIDE SEQUENCE [LARGE SCALE GENOMIC DNA]</scope>
    <source>
        <strain evidence="4">190</strain>
    </source>
</reference>
<evidence type="ECO:0000313" key="3">
    <source>
        <dbReference type="EMBL" id="PRO71264.1"/>
    </source>
</evidence>
<proteinExistence type="inferred from homology"/>
<keyword evidence="4" id="KW-1185">Reference proteome</keyword>
<keyword evidence="2" id="KW-0812">Transmembrane</keyword>
<dbReference type="Proteomes" id="UP000238949">
    <property type="component" value="Unassembled WGS sequence"/>
</dbReference>
<dbReference type="FunFam" id="3.30.1330.40:FF:000001">
    <property type="entry name" value="L-PSP family endoribonuclease"/>
    <property type="match status" value="1"/>
</dbReference>
<sequence length="175" mass="19554">MQCRSLLFNRHYVNIDSHKNNLTTDKQEFVVNLTKLTLIAVLISFSQLALAKLKYFPHPNENAPYSLATQVDNIVYLSGQIPLDENGEMPATMPAQAKQVMLNVKMALDSLGLGMEDVFKCTVMIDDISKWPDFNAVYTTFFTNGALPARSAFGVDGLPMGAMVEVECMAHMRRM</sequence>
<dbReference type="PANTHER" id="PTHR11803:SF59">
    <property type="entry name" value="ENDORIBONUCLEASE"/>
    <property type="match status" value="1"/>
</dbReference>
<gene>
    <name evidence="3" type="ORF">C6Y40_22975</name>
</gene>
<organism evidence="3 4">
    <name type="scientific">Alteromonas alba</name>
    <dbReference type="NCBI Taxonomy" id="2079529"/>
    <lineage>
        <taxon>Bacteria</taxon>
        <taxon>Pseudomonadati</taxon>
        <taxon>Pseudomonadota</taxon>
        <taxon>Gammaproteobacteria</taxon>
        <taxon>Alteromonadales</taxon>
        <taxon>Alteromonadaceae</taxon>
        <taxon>Alteromonas/Salinimonas group</taxon>
        <taxon>Alteromonas</taxon>
    </lineage>
</organism>
<accession>A0A2S9V4C4</accession>